<dbReference type="Pfam" id="PF21997">
    <property type="entry name" value="DUF6928"/>
    <property type="match status" value="1"/>
</dbReference>
<dbReference type="PATRIC" id="fig|1050174.4.peg.745"/>
<gene>
    <name evidence="1" type="ORF">CEPID_03680</name>
</gene>
<reference evidence="1 2" key="1">
    <citation type="submission" date="2015-05" db="EMBL/GenBank/DDBJ databases">
        <title>Complete genome sequence of Corynebacterium epidermidicanis DSM 45586, isolated from the skin of a dog suffering from pruritus.</title>
        <authorList>
            <person name="Ruckert C."/>
            <person name="Albersmeier A."/>
            <person name="Winkler A."/>
            <person name="Tauch A."/>
        </authorList>
    </citation>
    <scope>NUCLEOTIDE SEQUENCE [LARGE SCALE GENOMIC DNA]</scope>
    <source>
        <strain evidence="1 2">DSM 45586</strain>
    </source>
</reference>
<dbReference type="OrthoDB" id="4772769at2"/>
<evidence type="ECO:0000313" key="2">
    <source>
        <dbReference type="Proteomes" id="UP000035368"/>
    </source>
</evidence>
<dbReference type="EMBL" id="CP011541">
    <property type="protein sequence ID" value="AKK02610.1"/>
    <property type="molecule type" value="Genomic_DNA"/>
</dbReference>
<keyword evidence="2" id="KW-1185">Reference proteome</keyword>
<accession>A0A0G3GPZ1</accession>
<protein>
    <submittedName>
        <fullName evidence="1">Uncharacterized protein</fullName>
    </submittedName>
</protein>
<dbReference type="RefSeq" id="WP_047239784.1">
    <property type="nucleotide sequence ID" value="NZ_CP011541.1"/>
</dbReference>
<evidence type="ECO:0000313" key="1">
    <source>
        <dbReference type="EMBL" id="AKK02610.1"/>
    </source>
</evidence>
<proteinExistence type="predicted"/>
<dbReference type="InterPro" id="IPR053847">
    <property type="entry name" value="DUF6928"/>
</dbReference>
<dbReference type="Proteomes" id="UP000035368">
    <property type="component" value="Chromosome"/>
</dbReference>
<organism evidence="1 2">
    <name type="scientific">Corynebacterium epidermidicanis</name>
    <dbReference type="NCBI Taxonomy" id="1050174"/>
    <lineage>
        <taxon>Bacteria</taxon>
        <taxon>Bacillati</taxon>
        <taxon>Actinomycetota</taxon>
        <taxon>Actinomycetes</taxon>
        <taxon>Mycobacteriales</taxon>
        <taxon>Corynebacteriaceae</taxon>
        <taxon>Corynebacterium</taxon>
    </lineage>
</organism>
<dbReference type="AlphaFoldDB" id="A0A0G3GPZ1"/>
<dbReference type="KEGG" id="cei:CEPID_03680"/>
<dbReference type="STRING" id="1050174.CEPID_03680"/>
<name>A0A0G3GPZ1_9CORY</name>
<sequence>MHAHDAVVTLWFVNTDDPAAVLAKEPKANRGFGRKYLALMNPSWPISVFGQFPLNRSVQASKGEFYIAGYPGITVVQTVVEELTCLSQLSPTLLNSVPAHNTYAFATNPDTGFGGIAHWIDGKLRRSFCARRNRVYEDIGLPSPFESPFWAGERGETSPHSIDLPFEPIDLVHEADKHWLGVDISAEGPDLSVVGYAIDGRKEPRVVAPPERNDVGALIDNASAKLGLGPQYSEYDDYEDTPDDNTETPVANRARSLADGALKFTARSLKQASTALNNVREKLRHTDRS</sequence>